<dbReference type="NCBIfam" id="NF045767">
    <property type="entry name" value="RuberyRbr"/>
    <property type="match status" value="1"/>
</dbReference>
<dbReference type="SUPFAM" id="SSF47240">
    <property type="entry name" value="Ferritin-like"/>
    <property type="match status" value="1"/>
</dbReference>
<dbReference type="Pfam" id="PF02915">
    <property type="entry name" value="Rubrerythrin"/>
    <property type="match status" value="1"/>
</dbReference>
<protein>
    <submittedName>
        <fullName evidence="8">Rubrerythrin family protein</fullName>
    </submittedName>
</protein>
<proteinExistence type="predicted"/>
<reference evidence="8" key="1">
    <citation type="journal article" date="2021" name="PeerJ">
        <title>Extensive microbial diversity within the chicken gut microbiome revealed by metagenomics and culture.</title>
        <authorList>
            <person name="Gilroy R."/>
            <person name="Ravi A."/>
            <person name="Getino M."/>
            <person name="Pursley I."/>
            <person name="Horton D.L."/>
            <person name="Alikhan N.F."/>
            <person name="Baker D."/>
            <person name="Gharbi K."/>
            <person name="Hall N."/>
            <person name="Watson M."/>
            <person name="Adriaenssens E.M."/>
            <person name="Foster-Nyarko E."/>
            <person name="Jarju S."/>
            <person name="Secka A."/>
            <person name="Antonio M."/>
            <person name="Oren A."/>
            <person name="Chaudhuri R.R."/>
            <person name="La Ragione R."/>
            <person name="Hildebrand F."/>
            <person name="Pallen M.J."/>
        </authorList>
    </citation>
    <scope>NUCLEOTIDE SEQUENCE</scope>
    <source>
        <strain evidence="8">ChiSxjej1B13-11762</strain>
    </source>
</reference>
<dbReference type="InterPro" id="IPR009078">
    <property type="entry name" value="Ferritin-like_SF"/>
</dbReference>
<dbReference type="EMBL" id="DXGF01000003">
    <property type="protein sequence ID" value="HIW82720.1"/>
    <property type="molecule type" value="Genomic_DNA"/>
</dbReference>
<dbReference type="Gene3D" id="2.20.28.10">
    <property type="match status" value="1"/>
</dbReference>
<dbReference type="InterPro" id="IPR009040">
    <property type="entry name" value="Ferritin-like_diiron"/>
</dbReference>
<dbReference type="Proteomes" id="UP000824263">
    <property type="component" value="Unassembled WGS sequence"/>
</dbReference>
<sequence length="204" mass="23336">MAVDFKESRTRENLMRAFAGESQARNRYTIAAETAREQGLFAVNQIFLFTADQERAHAKRFYDLLKNLSGTSVKIDGSYPVDHFDGVIDLLKAAEHNEMEEAEDVYQAFGEAAREEGFLEVSSSFLQIARIEAVHGKRFGRLAEMLEANQYFESHKEQVWMCLNCGHIYHGKMAPQVCPVCRHPRGYFIPACLAPYLEPEFMEK</sequence>
<evidence type="ECO:0000256" key="2">
    <source>
        <dbReference type="ARBA" id="ARBA00022448"/>
    </source>
</evidence>
<evidence type="ECO:0000256" key="5">
    <source>
        <dbReference type="ARBA" id="ARBA00023004"/>
    </source>
</evidence>
<dbReference type="PANTHER" id="PTHR43865">
    <property type="entry name" value="RUBRERYTHRIN-RELATED"/>
    <property type="match status" value="1"/>
</dbReference>
<dbReference type="InterPro" id="IPR012347">
    <property type="entry name" value="Ferritin-like"/>
</dbReference>
<evidence type="ECO:0000259" key="6">
    <source>
        <dbReference type="PROSITE" id="PS50903"/>
    </source>
</evidence>
<comment type="cofactor">
    <cofactor evidence="1">
        <name>Fe(3+)</name>
        <dbReference type="ChEBI" id="CHEBI:29034"/>
    </cofactor>
</comment>
<feature type="domain" description="Rubredoxin-like" evidence="6">
    <location>
        <begin position="157"/>
        <end position="191"/>
    </location>
</feature>
<dbReference type="PROSITE" id="PS50903">
    <property type="entry name" value="RUBREDOXIN_LIKE"/>
    <property type="match status" value="1"/>
</dbReference>
<dbReference type="AlphaFoldDB" id="A0A9D1R849"/>
<feature type="domain" description="Ferritin-like diiron" evidence="7">
    <location>
        <begin position="4"/>
        <end position="150"/>
    </location>
</feature>
<evidence type="ECO:0000256" key="3">
    <source>
        <dbReference type="ARBA" id="ARBA00022723"/>
    </source>
</evidence>
<accession>A0A9D1R849</accession>
<evidence type="ECO:0000313" key="9">
    <source>
        <dbReference type="Proteomes" id="UP000824263"/>
    </source>
</evidence>
<organism evidence="8 9">
    <name type="scientific">Candidatus Dorea gallistercoris</name>
    <dbReference type="NCBI Taxonomy" id="2838542"/>
    <lineage>
        <taxon>Bacteria</taxon>
        <taxon>Bacillati</taxon>
        <taxon>Bacillota</taxon>
        <taxon>Clostridia</taxon>
        <taxon>Lachnospirales</taxon>
        <taxon>Lachnospiraceae</taxon>
        <taxon>Dorea</taxon>
    </lineage>
</organism>
<dbReference type="PANTHER" id="PTHR43865:SF1">
    <property type="entry name" value="RUBRERYTHRIN-RELATED"/>
    <property type="match status" value="1"/>
</dbReference>
<dbReference type="PROSITE" id="PS50905">
    <property type="entry name" value="FERRITIN_LIKE"/>
    <property type="match status" value="1"/>
</dbReference>
<gene>
    <name evidence="8" type="ORF">H9873_00115</name>
</gene>
<dbReference type="InterPro" id="IPR048574">
    <property type="entry name" value="RUBY_RBDX"/>
</dbReference>
<name>A0A9D1R849_9FIRM</name>
<keyword evidence="3" id="KW-0479">Metal-binding</keyword>
<evidence type="ECO:0000313" key="8">
    <source>
        <dbReference type="EMBL" id="HIW82720.1"/>
    </source>
</evidence>
<evidence type="ECO:0000256" key="1">
    <source>
        <dbReference type="ARBA" id="ARBA00001965"/>
    </source>
</evidence>
<evidence type="ECO:0000256" key="4">
    <source>
        <dbReference type="ARBA" id="ARBA00022982"/>
    </source>
</evidence>
<dbReference type="InterPro" id="IPR003251">
    <property type="entry name" value="Rr_diiron-bd_dom"/>
</dbReference>
<dbReference type="GO" id="GO:0005506">
    <property type="term" value="F:iron ion binding"/>
    <property type="evidence" value="ECO:0007669"/>
    <property type="project" value="InterPro"/>
</dbReference>
<keyword evidence="4" id="KW-0249">Electron transport</keyword>
<comment type="caution">
    <text evidence="8">The sequence shown here is derived from an EMBL/GenBank/DDBJ whole genome shotgun (WGS) entry which is preliminary data.</text>
</comment>
<keyword evidence="2" id="KW-0813">Transport</keyword>
<dbReference type="CDD" id="cd01041">
    <property type="entry name" value="Rubrerythrin"/>
    <property type="match status" value="1"/>
</dbReference>
<dbReference type="InterPro" id="IPR052364">
    <property type="entry name" value="Rubrerythrin"/>
</dbReference>
<dbReference type="SUPFAM" id="SSF57802">
    <property type="entry name" value="Rubredoxin-like"/>
    <property type="match status" value="1"/>
</dbReference>
<dbReference type="Gene3D" id="1.20.1260.10">
    <property type="match status" value="1"/>
</dbReference>
<dbReference type="GO" id="GO:0016491">
    <property type="term" value="F:oxidoreductase activity"/>
    <property type="evidence" value="ECO:0007669"/>
    <property type="project" value="InterPro"/>
</dbReference>
<dbReference type="InterPro" id="IPR024934">
    <property type="entry name" value="Rubredoxin-like_dom"/>
</dbReference>
<evidence type="ECO:0000259" key="7">
    <source>
        <dbReference type="PROSITE" id="PS50905"/>
    </source>
</evidence>
<keyword evidence="5" id="KW-0408">Iron</keyword>
<dbReference type="Pfam" id="PF21349">
    <property type="entry name" value="RUBY_RBDX"/>
    <property type="match status" value="1"/>
</dbReference>
<dbReference type="CDD" id="cd00729">
    <property type="entry name" value="rubredoxin_SM"/>
    <property type="match status" value="1"/>
</dbReference>
<reference evidence="8" key="2">
    <citation type="submission" date="2021-04" db="EMBL/GenBank/DDBJ databases">
        <authorList>
            <person name="Gilroy R."/>
        </authorList>
    </citation>
    <scope>NUCLEOTIDE SEQUENCE</scope>
    <source>
        <strain evidence="8">ChiSxjej1B13-11762</strain>
    </source>
</reference>